<dbReference type="InterPro" id="IPR018610">
    <property type="entry name" value="UVSSA"/>
</dbReference>
<protein>
    <submittedName>
        <fullName evidence="13">UV-stimulated scaffold protein A</fullName>
    </submittedName>
</protein>
<proteinExistence type="inferred from homology"/>
<dbReference type="GO" id="GO:0009411">
    <property type="term" value="P:response to UV"/>
    <property type="evidence" value="ECO:0007669"/>
    <property type="project" value="InterPro"/>
</dbReference>
<gene>
    <name evidence="13" type="primary">LOC100906742</name>
</gene>
<organism evidence="12 13">
    <name type="scientific">Galendromus occidentalis</name>
    <name type="common">western predatory mite</name>
    <dbReference type="NCBI Taxonomy" id="34638"/>
    <lineage>
        <taxon>Eukaryota</taxon>
        <taxon>Metazoa</taxon>
        <taxon>Ecdysozoa</taxon>
        <taxon>Arthropoda</taxon>
        <taxon>Chelicerata</taxon>
        <taxon>Arachnida</taxon>
        <taxon>Acari</taxon>
        <taxon>Parasitiformes</taxon>
        <taxon>Mesostigmata</taxon>
        <taxon>Gamasina</taxon>
        <taxon>Phytoseioidea</taxon>
        <taxon>Phytoseiidae</taxon>
        <taxon>Typhlodrominae</taxon>
        <taxon>Galendromus</taxon>
    </lineage>
</organism>
<keyword evidence="9" id="KW-0234">DNA repair</keyword>
<feature type="region of interest" description="Disordered" evidence="10">
    <location>
        <begin position="329"/>
        <end position="348"/>
    </location>
</feature>
<dbReference type="GO" id="GO:0000993">
    <property type="term" value="F:RNA polymerase II complex binding"/>
    <property type="evidence" value="ECO:0007669"/>
    <property type="project" value="TreeGrafter"/>
</dbReference>
<dbReference type="InterPro" id="IPR049408">
    <property type="entry name" value="UVSSA_N_a-solenoid_rpt"/>
</dbReference>
<accession>A0AAJ7SFT8</accession>
<evidence type="ECO:0000256" key="10">
    <source>
        <dbReference type="SAM" id="MobiDB-lite"/>
    </source>
</evidence>
<dbReference type="InterPro" id="IPR049431">
    <property type="entry name" value="UVSSA_C"/>
</dbReference>
<dbReference type="RefSeq" id="XP_028967286.1">
    <property type="nucleotide sequence ID" value="XM_029111453.1"/>
</dbReference>
<evidence type="ECO:0000259" key="11">
    <source>
        <dbReference type="Pfam" id="PF09740"/>
    </source>
</evidence>
<evidence type="ECO:0000313" key="12">
    <source>
        <dbReference type="Proteomes" id="UP000694867"/>
    </source>
</evidence>
<keyword evidence="3" id="KW-0158">Chromosome</keyword>
<comment type="similarity">
    <text evidence="2">Belongs to the UVSSA family.</text>
</comment>
<dbReference type="GO" id="GO:0008270">
    <property type="term" value="F:zinc ion binding"/>
    <property type="evidence" value="ECO:0007669"/>
    <property type="project" value="UniProtKB-KW"/>
</dbReference>
<dbReference type="GO" id="GO:0006283">
    <property type="term" value="P:transcription-coupled nucleotide-excision repair"/>
    <property type="evidence" value="ECO:0007669"/>
    <property type="project" value="TreeGrafter"/>
</dbReference>
<evidence type="ECO:0000256" key="3">
    <source>
        <dbReference type="ARBA" id="ARBA00022454"/>
    </source>
</evidence>
<feature type="compositionally biased region" description="Basic and acidic residues" evidence="10">
    <location>
        <begin position="636"/>
        <end position="652"/>
    </location>
</feature>
<dbReference type="PANTHER" id="PTHR28670:SF1">
    <property type="entry name" value="UV-STIMULATED SCAFFOLD PROTEIN A"/>
    <property type="match status" value="1"/>
</dbReference>
<reference evidence="13" key="1">
    <citation type="submission" date="2025-08" db="UniProtKB">
        <authorList>
            <consortium name="RefSeq"/>
        </authorList>
    </citation>
    <scope>IDENTIFICATION</scope>
</reference>
<feature type="region of interest" description="Disordered" evidence="10">
    <location>
        <begin position="582"/>
        <end position="607"/>
    </location>
</feature>
<sequence>MAEERAGLGSLIEELTTTGRKELDKNKMKELKTLVKSSDDSLQQACYLLMTQLEKDHAEIRRSAVSIINELFNRSHVFRTLLLDQFQIFLEHTVETNPDNPLPKPVPVARELKALTLRFVKEWHAKFHRGYKSLSIAVNYLKNLKRLDWNQSNETVGNPAPAVHSNEYMQRMQKERAQNICDQFDENRDTMEGSLTELENSLQLLLSSVADPLNFLNSTDPDQPGPSRVQDRDERLRAHGLVKNYSLTVEIRPEIKIVETSDNADLVSNLKELRKVLKDNHLPQVQKWLKSLSKLHGAPPEQIRRLIDLKERMERLDTKLDDLKIEIPIRTEGQGGDSSDDESDFEEVEEKLLEDHIPPVLRAEYGLEPLPEKTSSKPKRNVMEEEIDPTSRAAQYKRLVERFSRQAKRKKGEDTKNAIFKKIRKESTPTEAPQANIVKKEHEFKKPEPKVLKEPKPVEPVAGTSKGNRDAHVSSRKEELLKKAPKRNFDLDLYHWEDEKLETAVQVIPIESPNGYLKPRDDDQVNEIQKRIGEAMVRERKIDFSGTFEAVKWSCRAPLPSGKLCPRKDRFKCPFHGKIIARDESGRASNPDEEHLQPSTSSQLDWQDPGLLRDIEAEIGIDLTMPKKGQRKKKKDKEGLSDIKKAENTTRRRLEKRVFEKASVRRVASALDALDSRKYDDKFGDQWNYS</sequence>
<evidence type="ECO:0000256" key="1">
    <source>
        <dbReference type="ARBA" id="ARBA00004286"/>
    </source>
</evidence>
<evidence type="ECO:0000256" key="9">
    <source>
        <dbReference type="ARBA" id="ARBA00023204"/>
    </source>
</evidence>
<keyword evidence="5" id="KW-0227">DNA damage</keyword>
<keyword evidence="12" id="KW-1185">Reference proteome</keyword>
<feature type="region of interest" description="Disordered" evidence="10">
    <location>
        <begin position="622"/>
        <end position="652"/>
    </location>
</feature>
<feature type="region of interest" description="Disordered" evidence="10">
    <location>
        <begin position="370"/>
        <end position="390"/>
    </location>
</feature>
<keyword evidence="6" id="KW-0863">Zinc-finger</keyword>
<evidence type="ECO:0000256" key="7">
    <source>
        <dbReference type="ARBA" id="ARBA00022833"/>
    </source>
</evidence>
<feature type="compositionally biased region" description="Basic and acidic residues" evidence="10">
    <location>
        <begin position="582"/>
        <end position="596"/>
    </location>
</feature>
<dbReference type="AlphaFoldDB" id="A0AAJ7SFT8"/>
<feature type="compositionally biased region" description="Basic and acidic residues" evidence="10">
    <location>
        <begin position="442"/>
        <end position="457"/>
    </location>
</feature>
<evidence type="ECO:0000256" key="5">
    <source>
        <dbReference type="ARBA" id="ARBA00022763"/>
    </source>
</evidence>
<dbReference type="Pfam" id="PF09740">
    <property type="entry name" value="DUF2043"/>
    <property type="match status" value="1"/>
</dbReference>
<evidence type="ECO:0000256" key="2">
    <source>
        <dbReference type="ARBA" id="ARBA00009240"/>
    </source>
</evidence>
<comment type="subcellular location">
    <subcellularLocation>
        <location evidence="1">Chromosome</location>
    </subcellularLocation>
</comment>
<dbReference type="GeneID" id="100906742"/>
<feature type="compositionally biased region" description="Basic and acidic residues" evidence="10">
    <location>
        <begin position="467"/>
        <end position="479"/>
    </location>
</feature>
<dbReference type="KEGG" id="goe:100906742"/>
<dbReference type="PANTHER" id="PTHR28670">
    <property type="entry name" value="UV-STIMULATED SCAFFOLD PROTEIN A"/>
    <property type="match status" value="1"/>
</dbReference>
<dbReference type="Proteomes" id="UP000694867">
    <property type="component" value="Unplaced"/>
</dbReference>
<keyword evidence="8" id="KW-0175">Coiled coil</keyword>
<feature type="region of interest" description="Disordered" evidence="10">
    <location>
        <begin position="442"/>
        <end position="479"/>
    </location>
</feature>
<feature type="domain" description="UV-stimulated scaffold protein A C-terminal" evidence="11">
    <location>
        <begin position="483"/>
        <end position="590"/>
    </location>
</feature>
<evidence type="ECO:0000313" key="13">
    <source>
        <dbReference type="RefSeq" id="XP_028967286.1"/>
    </source>
</evidence>
<name>A0AAJ7SFT8_9ACAR</name>
<keyword evidence="7" id="KW-0862">Zinc</keyword>
<keyword evidence="4" id="KW-0479">Metal-binding</keyword>
<feature type="compositionally biased region" description="Acidic residues" evidence="10">
    <location>
        <begin position="338"/>
        <end position="348"/>
    </location>
</feature>
<evidence type="ECO:0000256" key="6">
    <source>
        <dbReference type="ARBA" id="ARBA00022771"/>
    </source>
</evidence>
<evidence type="ECO:0000256" key="8">
    <source>
        <dbReference type="ARBA" id="ARBA00023054"/>
    </source>
</evidence>
<evidence type="ECO:0000256" key="4">
    <source>
        <dbReference type="ARBA" id="ARBA00022723"/>
    </source>
</evidence>
<dbReference type="Pfam" id="PF20867">
    <property type="entry name" value="UVSSA_N"/>
    <property type="match status" value="1"/>
</dbReference>
<dbReference type="GO" id="GO:0005694">
    <property type="term" value="C:chromosome"/>
    <property type="evidence" value="ECO:0007669"/>
    <property type="project" value="UniProtKB-SubCell"/>
</dbReference>